<dbReference type="InterPro" id="IPR024467">
    <property type="entry name" value="Xre/MbcA/ParS-like_toxin-bd"/>
</dbReference>
<name>A0A1M5GI18_9BACT</name>
<gene>
    <name evidence="3" type="ORF">SAMN02745131_04150</name>
</gene>
<accession>A0A1M5GI18</accession>
<dbReference type="RefSeq" id="WP_072837256.1">
    <property type="nucleotide sequence ID" value="NZ_FQUU01000033.1"/>
</dbReference>
<dbReference type="NCBIfam" id="TIGR02293">
    <property type="entry name" value="TAS_TIGR02293"/>
    <property type="match status" value="1"/>
</dbReference>
<reference evidence="3 4" key="1">
    <citation type="submission" date="2016-11" db="EMBL/GenBank/DDBJ databases">
        <authorList>
            <person name="Jaros S."/>
            <person name="Januszkiewicz K."/>
            <person name="Wedrychowicz H."/>
        </authorList>
    </citation>
    <scope>NUCLEOTIDE SEQUENCE [LARGE SCALE GENOMIC DNA]</scope>
    <source>
        <strain evidence="3 4">DSM 18119</strain>
    </source>
</reference>
<evidence type="ECO:0000313" key="4">
    <source>
        <dbReference type="Proteomes" id="UP000184048"/>
    </source>
</evidence>
<evidence type="ECO:0000256" key="1">
    <source>
        <dbReference type="SAM" id="MobiDB-lite"/>
    </source>
</evidence>
<feature type="compositionally biased region" description="Low complexity" evidence="1">
    <location>
        <begin position="8"/>
        <end position="25"/>
    </location>
</feature>
<feature type="region of interest" description="Disordered" evidence="1">
    <location>
        <begin position="1"/>
        <end position="31"/>
    </location>
</feature>
<proteinExistence type="predicted"/>
<dbReference type="InterPro" id="IPR011979">
    <property type="entry name" value="Antitox_Xre"/>
</dbReference>
<organism evidence="3 4">
    <name type="scientific">Flavisolibacter ginsengisoli DSM 18119</name>
    <dbReference type="NCBI Taxonomy" id="1121884"/>
    <lineage>
        <taxon>Bacteria</taxon>
        <taxon>Pseudomonadati</taxon>
        <taxon>Bacteroidota</taxon>
        <taxon>Chitinophagia</taxon>
        <taxon>Chitinophagales</taxon>
        <taxon>Chitinophagaceae</taxon>
        <taxon>Flavisolibacter</taxon>
    </lineage>
</organism>
<dbReference type="Pfam" id="PF09722">
    <property type="entry name" value="Xre_MbcA_ParS_C"/>
    <property type="match status" value="1"/>
</dbReference>
<dbReference type="EMBL" id="FQUU01000033">
    <property type="protein sequence ID" value="SHG03161.1"/>
    <property type="molecule type" value="Genomic_DNA"/>
</dbReference>
<feature type="domain" description="Antitoxin Xre/MbcA/ParS-like toxin-binding" evidence="2">
    <location>
        <begin position="153"/>
        <end position="203"/>
    </location>
</feature>
<sequence>MAKAVNTSQKRAGAAASQKKAQPSARLQKSKPLLHPVIAAQAQNVTTVLSTSNKASEQRGKLKDPFETSISYWLGSSFTSKMGSDFDVIDIGREGITKASIDDLTTHMGITRKTMAEDVLGMSVKTLERKTPKEKLDKQASSHAIEIAKVMQHAYDVFGDEDKVKRWMNKENRALNHLKPVMILGTLTGINMVNDILGRIQEGVYS</sequence>
<evidence type="ECO:0000313" key="3">
    <source>
        <dbReference type="EMBL" id="SHG03161.1"/>
    </source>
</evidence>
<evidence type="ECO:0000259" key="2">
    <source>
        <dbReference type="Pfam" id="PF09722"/>
    </source>
</evidence>
<dbReference type="OrthoDB" id="5770459at2"/>
<keyword evidence="4" id="KW-1185">Reference proteome</keyword>
<dbReference type="AlphaFoldDB" id="A0A1M5GI18"/>
<dbReference type="Proteomes" id="UP000184048">
    <property type="component" value="Unassembled WGS sequence"/>
</dbReference>
<dbReference type="STRING" id="1121884.SAMN02745131_04150"/>
<protein>
    <submittedName>
        <fullName evidence="3">Putative toxin-antitoxin system antitoxin component, TIGR02293 family</fullName>
    </submittedName>
</protein>